<evidence type="ECO:0000256" key="1">
    <source>
        <dbReference type="ARBA" id="ARBA00004123"/>
    </source>
</evidence>
<keyword evidence="15" id="KW-1185">Reference proteome</keyword>
<feature type="compositionally biased region" description="Polar residues" evidence="12">
    <location>
        <begin position="74"/>
        <end position="95"/>
    </location>
</feature>
<dbReference type="InParanoid" id="A0A4S2N892"/>
<accession>A0A4S2N892</accession>
<dbReference type="InterPro" id="IPR000182">
    <property type="entry name" value="GNAT_dom"/>
</dbReference>
<comment type="catalytic activity">
    <reaction evidence="10">
        <text>N-terminal L-seryl-[histone H2A] + acetyl-CoA = N-terminal N(alpha)-acetyl-L-seryl-[histone H2A] + CoA + H(+)</text>
        <dbReference type="Rhea" id="RHEA:50600"/>
        <dbReference type="Rhea" id="RHEA-COMP:12742"/>
        <dbReference type="Rhea" id="RHEA-COMP:12744"/>
        <dbReference type="ChEBI" id="CHEBI:15378"/>
        <dbReference type="ChEBI" id="CHEBI:57287"/>
        <dbReference type="ChEBI" id="CHEBI:57288"/>
        <dbReference type="ChEBI" id="CHEBI:64738"/>
        <dbReference type="ChEBI" id="CHEBI:83690"/>
        <dbReference type="EC" id="2.3.1.257"/>
    </reaction>
</comment>
<dbReference type="GO" id="GO:0005634">
    <property type="term" value="C:nucleus"/>
    <property type="evidence" value="ECO:0007669"/>
    <property type="project" value="UniProtKB-SubCell"/>
</dbReference>
<keyword evidence="7" id="KW-0808">Transferase</keyword>
<protein>
    <recommendedName>
        <fullName evidence="5">N-alpha-acetyltransferase 40</fullName>
        <ecNumber evidence="4">2.3.1.257</ecNumber>
    </recommendedName>
</protein>
<dbReference type="STRING" id="341454.A0A4S2N892"/>
<evidence type="ECO:0000256" key="9">
    <source>
        <dbReference type="ARBA" id="ARBA00023315"/>
    </source>
</evidence>
<organism evidence="14 15">
    <name type="scientific">Ascodesmis nigricans</name>
    <dbReference type="NCBI Taxonomy" id="341454"/>
    <lineage>
        <taxon>Eukaryota</taxon>
        <taxon>Fungi</taxon>
        <taxon>Dikarya</taxon>
        <taxon>Ascomycota</taxon>
        <taxon>Pezizomycotina</taxon>
        <taxon>Pezizomycetes</taxon>
        <taxon>Pezizales</taxon>
        <taxon>Ascodesmidaceae</taxon>
        <taxon>Ascodesmis</taxon>
    </lineage>
</organism>
<evidence type="ECO:0000256" key="6">
    <source>
        <dbReference type="ARBA" id="ARBA00022490"/>
    </source>
</evidence>
<dbReference type="AlphaFoldDB" id="A0A4S2N892"/>
<evidence type="ECO:0000313" key="14">
    <source>
        <dbReference type="EMBL" id="TGZ85547.1"/>
    </source>
</evidence>
<dbReference type="GO" id="GO:0043998">
    <property type="term" value="F:histone H2A acetyltransferase activity"/>
    <property type="evidence" value="ECO:0007669"/>
    <property type="project" value="InterPro"/>
</dbReference>
<evidence type="ECO:0000256" key="8">
    <source>
        <dbReference type="ARBA" id="ARBA00023242"/>
    </source>
</evidence>
<proteinExistence type="inferred from homology"/>
<evidence type="ECO:0000256" key="12">
    <source>
        <dbReference type="SAM" id="MobiDB-lite"/>
    </source>
</evidence>
<evidence type="ECO:0000256" key="5">
    <source>
        <dbReference type="ARBA" id="ARBA00015043"/>
    </source>
</evidence>
<evidence type="ECO:0000259" key="13">
    <source>
        <dbReference type="PROSITE" id="PS51186"/>
    </source>
</evidence>
<gene>
    <name evidence="14" type="ORF">EX30DRAFT_392889</name>
</gene>
<evidence type="ECO:0000256" key="10">
    <source>
        <dbReference type="ARBA" id="ARBA00047821"/>
    </source>
</evidence>
<dbReference type="SUPFAM" id="SSF55729">
    <property type="entry name" value="Acyl-CoA N-acyltransferases (Nat)"/>
    <property type="match status" value="1"/>
</dbReference>
<dbReference type="GO" id="GO:0010485">
    <property type="term" value="F:histone H4 acetyltransferase activity"/>
    <property type="evidence" value="ECO:0007669"/>
    <property type="project" value="InterPro"/>
</dbReference>
<feature type="region of interest" description="Disordered" evidence="12">
    <location>
        <begin position="72"/>
        <end position="95"/>
    </location>
</feature>
<dbReference type="GO" id="GO:1990189">
    <property type="term" value="F:protein N-terminal-serine acetyltransferase activity"/>
    <property type="evidence" value="ECO:0007669"/>
    <property type="project" value="UniProtKB-EC"/>
</dbReference>
<dbReference type="GO" id="GO:0005737">
    <property type="term" value="C:cytoplasm"/>
    <property type="evidence" value="ECO:0007669"/>
    <property type="project" value="UniProtKB-SubCell"/>
</dbReference>
<dbReference type="OrthoDB" id="424551at2759"/>
<dbReference type="InterPro" id="IPR039949">
    <property type="entry name" value="NAA40"/>
</dbReference>
<keyword evidence="8" id="KW-0539">Nucleus</keyword>
<comment type="catalytic activity">
    <reaction evidence="11">
        <text>N-terminal L-seryl-[histone H4] + acetyl-CoA = N-terminal N(alpha)-acetyl-L-seryl-[histone H4] + CoA + H(+)</text>
        <dbReference type="Rhea" id="RHEA:50596"/>
        <dbReference type="Rhea" id="RHEA-COMP:12740"/>
        <dbReference type="Rhea" id="RHEA-COMP:12743"/>
        <dbReference type="ChEBI" id="CHEBI:15378"/>
        <dbReference type="ChEBI" id="CHEBI:57287"/>
        <dbReference type="ChEBI" id="CHEBI:57288"/>
        <dbReference type="ChEBI" id="CHEBI:64738"/>
        <dbReference type="ChEBI" id="CHEBI:83690"/>
        <dbReference type="EC" id="2.3.1.257"/>
    </reaction>
</comment>
<dbReference type="InterPro" id="IPR016181">
    <property type="entry name" value="Acyl_CoA_acyltransferase"/>
</dbReference>
<dbReference type="Gene3D" id="3.40.630.30">
    <property type="match status" value="1"/>
</dbReference>
<comment type="subcellular location">
    <subcellularLocation>
        <location evidence="2">Cytoplasm</location>
    </subcellularLocation>
    <subcellularLocation>
        <location evidence="1">Nucleus</location>
    </subcellularLocation>
</comment>
<evidence type="ECO:0000256" key="3">
    <source>
        <dbReference type="ARBA" id="ARBA00008870"/>
    </source>
</evidence>
<evidence type="ECO:0000256" key="11">
    <source>
        <dbReference type="ARBA" id="ARBA00049524"/>
    </source>
</evidence>
<name>A0A4S2N892_9PEZI</name>
<evidence type="ECO:0000256" key="2">
    <source>
        <dbReference type="ARBA" id="ARBA00004496"/>
    </source>
</evidence>
<keyword evidence="9" id="KW-0012">Acyltransferase</keyword>
<reference evidence="14 15" key="1">
    <citation type="submission" date="2019-04" db="EMBL/GenBank/DDBJ databases">
        <title>Comparative genomics and transcriptomics to analyze fruiting body development in filamentous ascomycetes.</title>
        <authorList>
            <consortium name="DOE Joint Genome Institute"/>
            <person name="Lutkenhaus R."/>
            <person name="Traeger S."/>
            <person name="Breuer J."/>
            <person name="Kuo A."/>
            <person name="Lipzen A."/>
            <person name="Pangilinan J."/>
            <person name="Dilworth D."/>
            <person name="Sandor L."/>
            <person name="Poggeler S."/>
            <person name="Barry K."/>
            <person name="Grigoriev I.V."/>
            <person name="Nowrousian M."/>
        </authorList>
    </citation>
    <scope>NUCLEOTIDE SEQUENCE [LARGE SCALE GENOMIC DNA]</scope>
    <source>
        <strain evidence="14 15">CBS 389.68</strain>
    </source>
</reference>
<evidence type="ECO:0000256" key="7">
    <source>
        <dbReference type="ARBA" id="ARBA00022679"/>
    </source>
</evidence>
<dbReference type="EMBL" id="ML220112">
    <property type="protein sequence ID" value="TGZ85547.1"/>
    <property type="molecule type" value="Genomic_DNA"/>
</dbReference>
<dbReference type="Pfam" id="PF00583">
    <property type="entry name" value="Acetyltransf_1"/>
    <property type="match status" value="1"/>
</dbReference>
<evidence type="ECO:0000256" key="4">
    <source>
        <dbReference type="ARBA" id="ARBA00012950"/>
    </source>
</evidence>
<dbReference type="PROSITE" id="PS51186">
    <property type="entry name" value="GNAT"/>
    <property type="match status" value="1"/>
</dbReference>
<comment type="similarity">
    <text evidence="3">Belongs to the acetyltransferase family. NAA40 subfamily.</text>
</comment>
<sequence length="211" mass="24143">MESLPFLPTYTLTHHPTPPQDPLFTSLYTLLKHNMYTLYITSILSWPTKRKLHQMRLPRMQYLVLRYSSDDSSHNTVETQSSDTRGLSTQADNESTNSDPLLAAFASFLPGTVHGVRVLYLYELQVSPSHQNRHLGEGLMWEVERRAVTGHRVEKVILTVFSANVSARRFYQRLGYELDACSSKMPVGEELPEPSFYILSKPVVTVERVEN</sequence>
<dbReference type="CDD" id="cd04301">
    <property type="entry name" value="NAT_SF"/>
    <property type="match status" value="1"/>
</dbReference>
<dbReference type="EC" id="2.3.1.257" evidence="4"/>
<dbReference type="PANTHER" id="PTHR20531:SF1">
    <property type="entry name" value="N-ALPHA-ACETYLTRANSFERASE 40"/>
    <property type="match status" value="1"/>
</dbReference>
<dbReference type="PANTHER" id="PTHR20531">
    <property type="entry name" value="N-ALPHA-ACETYLTRANSFERASE 40"/>
    <property type="match status" value="1"/>
</dbReference>
<feature type="domain" description="N-acetyltransferase" evidence="13">
    <location>
        <begin position="47"/>
        <end position="204"/>
    </location>
</feature>
<evidence type="ECO:0000313" key="15">
    <source>
        <dbReference type="Proteomes" id="UP000298138"/>
    </source>
</evidence>
<dbReference type="Proteomes" id="UP000298138">
    <property type="component" value="Unassembled WGS sequence"/>
</dbReference>
<keyword evidence="6" id="KW-0963">Cytoplasm</keyword>